<sequence length="54" mass="6529">MSRIVPYKLLNPKPYEWAHFMGKEMINFCCKTQSQHIFYYITYIQASSVNLHRT</sequence>
<name>A0A0B6Z434_9EUPU</name>
<protein>
    <submittedName>
        <fullName evidence="1">Uncharacterized protein</fullName>
    </submittedName>
</protein>
<dbReference type="AlphaFoldDB" id="A0A0B6Z434"/>
<feature type="non-terminal residue" evidence="1">
    <location>
        <position position="54"/>
    </location>
</feature>
<proteinExistence type="predicted"/>
<evidence type="ECO:0000313" key="1">
    <source>
        <dbReference type="EMBL" id="CEK63132.1"/>
    </source>
</evidence>
<organism evidence="1">
    <name type="scientific">Arion vulgaris</name>
    <dbReference type="NCBI Taxonomy" id="1028688"/>
    <lineage>
        <taxon>Eukaryota</taxon>
        <taxon>Metazoa</taxon>
        <taxon>Spiralia</taxon>
        <taxon>Lophotrochozoa</taxon>
        <taxon>Mollusca</taxon>
        <taxon>Gastropoda</taxon>
        <taxon>Heterobranchia</taxon>
        <taxon>Euthyneura</taxon>
        <taxon>Panpulmonata</taxon>
        <taxon>Eupulmonata</taxon>
        <taxon>Stylommatophora</taxon>
        <taxon>Helicina</taxon>
        <taxon>Arionoidea</taxon>
        <taxon>Arionidae</taxon>
        <taxon>Arion</taxon>
    </lineage>
</organism>
<gene>
    <name evidence="1" type="primary">ORF47300</name>
</gene>
<accession>A0A0B6Z434</accession>
<dbReference type="EMBL" id="HACG01016267">
    <property type="protein sequence ID" value="CEK63132.1"/>
    <property type="molecule type" value="Transcribed_RNA"/>
</dbReference>
<reference evidence="1" key="1">
    <citation type="submission" date="2014-12" db="EMBL/GenBank/DDBJ databases">
        <title>Insight into the proteome of Arion vulgaris.</title>
        <authorList>
            <person name="Aradska J."/>
            <person name="Bulat T."/>
            <person name="Smidak R."/>
            <person name="Sarate P."/>
            <person name="Gangsoo J."/>
            <person name="Sialana F."/>
            <person name="Bilban M."/>
            <person name="Lubec G."/>
        </authorList>
    </citation>
    <scope>NUCLEOTIDE SEQUENCE</scope>
    <source>
        <tissue evidence="1">Skin</tissue>
    </source>
</reference>